<sequence>MSLTEKLIEEISSNPALGEKLRRLLENVVLESLVKEQQELNRNVQAILESQGKIWEEIRDLRKETTELRKDLKELREDFNREITSLREEMRTETARLWEETKKLREDFNREITSLREEMRTETARLWEETKKLREDFNKMLMEIREMKEEGKKRDEKIDSLFKAMLNGFAEMSKFAGMSLEELSRNFLQNYLQGLGVLPKNASLRRKVLDSEEIDIFSENPLIVGEVTGHADSLTELDKLMRKAKLVRERFGAEPRKYLIALTVAREVYPQIKRKAKEMGVELVIGRVVKRKE</sequence>
<dbReference type="AlphaFoldDB" id="H2C1N1"/>
<evidence type="ECO:0000256" key="1">
    <source>
        <dbReference type="SAM" id="Coils"/>
    </source>
</evidence>
<keyword evidence="1" id="KW-0175">Coiled coil</keyword>
<name>H2C1N1_9CREN</name>
<dbReference type="HOGENOM" id="CLU_948685_0_0_2"/>
<gene>
    <name evidence="2" type="ORF">MetMK1DRAFT_00006540</name>
</gene>
<evidence type="ECO:0000313" key="2">
    <source>
        <dbReference type="EMBL" id="EHP70152.1"/>
    </source>
</evidence>
<protein>
    <submittedName>
        <fullName evidence="2">Uncharacterized protein</fullName>
    </submittedName>
</protein>
<proteinExistence type="predicted"/>
<reference evidence="2 3" key="1">
    <citation type="submission" date="2012-01" db="EMBL/GenBank/DDBJ databases">
        <title>Improved High-Quality Draft sequence of Metallosphaera yellowstonensis MK1.</title>
        <authorList>
            <consortium name="US DOE Joint Genome Institute"/>
            <person name="Lucas S."/>
            <person name="Han J."/>
            <person name="Cheng J.-F."/>
            <person name="Goodwin L."/>
            <person name="Pitluck S."/>
            <person name="Peters L."/>
            <person name="Teshima H."/>
            <person name="Detter J.C."/>
            <person name="Han C."/>
            <person name="Tapia R."/>
            <person name="Land M."/>
            <person name="Hauser L."/>
            <person name="Kyrpides N."/>
            <person name="Kozubal M."/>
            <person name="Macur R.E."/>
            <person name="Jay Z."/>
            <person name="Inskeep W."/>
            <person name="Woyke T."/>
        </authorList>
    </citation>
    <scope>NUCLEOTIDE SEQUENCE [LARGE SCALE GENOMIC DNA]</scope>
    <source>
        <strain evidence="2 3">MK1</strain>
    </source>
</reference>
<dbReference type="EMBL" id="JH597761">
    <property type="protein sequence ID" value="EHP70152.1"/>
    <property type="molecule type" value="Genomic_DNA"/>
</dbReference>
<keyword evidence="3" id="KW-1185">Reference proteome</keyword>
<evidence type="ECO:0000313" key="3">
    <source>
        <dbReference type="Proteomes" id="UP000003980"/>
    </source>
</evidence>
<dbReference type="PANTHER" id="PTHR34314:SF6">
    <property type="entry name" value="DUF3782 DOMAIN-CONTAINING PROTEIN"/>
    <property type="match status" value="1"/>
</dbReference>
<feature type="coiled-coil region" evidence="1">
    <location>
        <begin position="30"/>
        <end position="150"/>
    </location>
</feature>
<organism evidence="2 3">
    <name type="scientific">Metallosphaera yellowstonensis MK1</name>
    <dbReference type="NCBI Taxonomy" id="671065"/>
    <lineage>
        <taxon>Archaea</taxon>
        <taxon>Thermoproteota</taxon>
        <taxon>Thermoprotei</taxon>
        <taxon>Sulfolobales</taxon>
        <taxon>Sulfolobaceae</taxon>
        <taxon>Metallosphaera</taxon>
    </lineage>
</organism>
<dbReference type="OrthoDB" id="28108at2157"/>
<dbReference type="SUPFAM" id="SSF58113">
    <property type="entry name" value="Apolipoprotein A-I"/>
    <property type="match status" value="1"/>
</dbReference>
<dbReference type="STRING" id="671065.MetMK1DRAFT_00006540"/>
<dbReference type="eggNOG" id="arCOG01426">
    <property type="taxonomic scope" value="Archaea"/>
</dbReference>
<accession>H2C1N1</accession>
<dbReference type="RefSeq" id="WP_009070618.1">
    <property type="nucleotide sequence ID" value="NZ_JH597761.1"/>
</dbReference>
<dbReference type="Proteomes" id="UP000003980">
    <property type="component" value="Unassembled WGS sequence"/>
</dbReference>
<dbReference type="PANTHER" id="PTHR34314">
    <property type="entry name" value="CRENARCHAEAL PROTEIN, PUTATIVE-RELATED"/>
    <property type="match status" value="1"/>
</dbReference>